<evidence type="ECO:0000313" key="10">
    <source>
        <dbReference type="Proteomes" id="UP000602442"/>
    </source>
</evidence>
<keyword evidence="4" id="KW-0997">Cell inner membrane</keyword>
<dbReference type="Pfam" id="PF01914">
    <property type="entry name" value="MarC"/>
    <property type="match status" value="1"/>
</dbReference>
<evidence type="ECO:0000256" key="8">
    <source>
        <dbReference type="RuleBase" id="RU362048"/>
    </source>
</evidence>
<gene>
    <name evidence="9" type="ORF">I5L03_10255</name>
</gene>
<dbReference type="PANTHER" id="PTHR33508:SF2">
    <property type="entry name" value="UPF0056 INNER MEMBRANE PROTEIN MARC"/>
    <property type="match status" value="1"/>
</dbReference>
<evidence type="ECO:0000256" key="4">
    <source>
        <dbReference type="ARBA" id="ARBA00022519"/>
    </source>
</evidence>
<feature type="transmembrane region" description="Helical" evidence="8">
    <location>
        <begin position="63"/>
        <end position="85"/>
    </location>
</feature>
<evidence type="ECO:0000256" key="5">
    <source>
        <dbReference type="ARBA" id="ARBA00022692"/>
    </source>
</evidence>
<keyword evidence="3" id="KW-1003">Cell membrane</keyword>
<dbReference type="Proteomes" id="UP000602442">
    <property type="component" value="Unassembled WGS sequence"/>
</dbReference>
<name>A0ABS0N5A6_9SPHN</name>
<evidence type="ECO:0000256" key="1">
    <source>
        <dbReference type="ARBA" id="ARBA00004429"/>
    </source>
</evidence>
<feature type="transmembrane region" description="Helical" evidence="8">
    <location>
        <begin position="37"/>
        <end position="57"/>
    </location>
</feature>
<comment type="subcellular location">
    <subcellularLocation>
        <location evidence="1">Cell inner membrane</location>
        <topology evidence="1">Multi-pass membrane protein</topology>
    </subcellularLocation>
    <subcellularLocation>
        <location evidence="8">Cell membrane</location>
        <topology evidence="8">Multi-pass membrane protein</topology>
    </subcellularLocation>
</comment>
<dbReference type="EMBL" id="JAEANY010000003">
    <property type="protein sequence ID" value="MBH5322963.1"/>
    <property type="molecule type" value="Genomic_DNA"/>
</dbReference>
<reference evidence="9 10" key="1">
    <citation type="submission" date="2020-11" db="EMBL/GenBank/DDBJ databases">
        <title>Erythrobacter sediminis sp. nov., a marine bacterium from a tidal flat of Garorim Bay.</title>
        <authorList>
            <person name="Kim D."/>
            <person name="Yoo Y."/>
            <person name="Kim J.-J."/>
        </authorList>
    </citation>
    <scope>NUCLEOTIDE SEQUENCE [LARGE SCALE GENOMIC DNA]</scope>
    <source>
        <strain evidence="9 10">JGD-13</strain>
    </source>
</reference>
<comment type="similarity">
    <text evidence="2 8">Belongs to the UPF0056 (MarC) family.</text>
</comment>
<dbReference type="PANTHER" id="PTHR33508">
    <property type="entry name" value="UPF0056 MEMBRANE PROTEIN YHCE"/>
    <property type="match status" value="1"/>
</dbReference>
<comment type="caution">
    <text evidence="9">The sequence shown here is derived from an EMBL/GenBank/DDBJ whole genome shotgun (WGS) entry which is preliminary data.</text>
</comment>
<keyword evidence="6 8" id="KW-1133">Transmembrane helix</keyword>
<sequence length="199" mass="20228">MDGMVQATITLLALVNPAMCLALFMKGRDPHKSGRNISEAIGAVLAIALILCVAAFAGRNILALFGISLPAFSVAGGLVLAAIGTRMMVSVQAAPDSETSHADASITPLILFAASPGTITGVITIAASNQIGSISLVTLIAIGIVMGILLAVLLAAAKFSKNAKNGGLARQVVTSYMGLIVIAMGVQFALTGFKDFMQA</sequence>
<evidence type="ECO:0000313" key="9">
    <source>
        <dbReference type="EMBL" id="MBH5322963.1"/>
    </source>
</evidence>
<keyword evidence="5 8" id="KW-0812">Transmembrane</keyword>
<keyword evidence="10" id="KW-1185">Reference proteome</keyword>
<organism evidence="9 10">
    <name type="scientific">Aurantiacibacter sediminis</name>
    <dbReference type="NCBI Taxonomy" id="2793064"/>
    <lineage>
        <taxon>Bacteria</taxon>
        <taxon>Pseudomonadati</taxon>
        <taxon>Pseudomonadota</taxon>
        <taxon>Alphaproteobacteria</taxon>
        <taxon>Sphingomonadales</taxon>
        <taxon>Erythrobacteraceae</taxon>
        <taxon>Aurantiacibacter</taxon>
    </lineage>
</organism>
<feature type="transmembrane region" description="Helical" evidence="8">
    <location>
        <begin position="168"/>
        <end position="190"/>
    </location>
</feature>
<feature type="transmembrane region" description="Helical" evidence="8">
    <location>
        <begin position="106"/>
        <end position="127"/>
    </location>
</feature>
<protein>
    <recommendedName>
        <fullName evidence="8">UPF0056 membrane protein</fullName>
    </recommendedName>
</protein>
<feature type="transmembrane region" description="Helical" evidence="8">
    <location>
        <begin position="133"/>
        <end position="156"/>
    </location>
</feature>
<keyword evidence="7 8" id="KW-0472">Membrane</keyword>
<evidence type="ECO:0000256" key="7">
    <source>
        <dbReference type="ARBA" id="ARBA00023136"/>
    </source>
</evidence>
<evidence type="ECO:0000256" key="6">
    <source>
        <dbReference type="ARBA" id="ARBA00022989"/>
    </source>
</evidence>
<proteinExistence type="inferred from homology"/>
<evidence type="ECO:0000256" key="3">
    <source>
        <dbReference type="ARBA" id="ARBA00022475"/>
    </source>
</evidence>
<evidence type="ECO:0000256" key="2">
    <source>
        <dbReference type="ARBA" id="ARBA00009784"/>
    </source>
</evidence>
<accession>A0ABS0N5A6</accession>
<feature type="transmembrane region" description="Helical" evidence="8">
    <location>
        <begin position="6"/>
        <end position="25"/>
    </location>
</feature>
<dbReference type="InterPro" id="IPR002771">
    <property type="entry name" value="Multi_antbiot-R_MarC"/>
</dbReference>